<evidence type="ECO:0000256" key="5">
    <source>
        <dbReference type="RuleBase" id="RU003939"/>
    </source>
</evidence>
<dbReference type="GO" id="GO:0030527">
    <property type="term" value="F:structural constituent of chromatin"/>
    <property type="evidence" value="ECO:0007669"/>
    <property type="project" value="InterPro"/>
</dbReference>
<comment type="function">
    <text evidence="1">Histone-like DNA-binding protein which is capable of wrapping DNA to stabilize it, and thus to prevent its denaturation under extreme environmental conditions.</text>
</comment>
<sequence length="91" mass="9631">MNKAELVAQVAKESELSKDSAEKAVDATFKNIEKALSGGDTVRIVGFGNFQVAQRKASVGRNPRTGAEVQIPASKVPKFRAGKALKEACNA</sequence>
<evidence type="ECO:0000313" key="6">
    <source>
        <dbReference type="EMBL" id="ODR94297.1"/>
    </source>
</evidence>
<dbReference type="SMART" id="SM00411">
    <property type="entry name" value="BHL"/>
    <property type="match status" value="1"/>
</dbReference>
<dbReference type="GO" id="GO:0042802">
    <property type="term" value="F:identical protein binding"/>
    <property type="evidence" value="ECO:0007669"/>
    <property type="project" value="UniProtKB-ARBA"/>
</dbReference>
<dbReference type="FunFam" id="4.10.520.10:FF:000001">
    <property type="entry name" value="DNA-binding protein HU"/>
    <property type="match status" value="1"/>
</dbReference>
<dbReference type="GO" id="GO:0005829">
    <property type="term" value="C:cytosol"/>
    <property type="evidence" value="ECO:0007669"/>
    <property type="project" value="TreeGrafter"/>
</dbReference>
<dbReference type="GO" id="GO:1990103">
    <property type="term" value="C:DnaA-HU complex"/>
    <property type="evidence" value="ECO:0007669"/>
    <property type="project" value="UniProtKB-ARBA"/>
</dbReference>
<name>A0A1E3VLA5_9HYPH</name>
<dbReference type="InterPro" id="IPR020816">
    <property type="entry name" value="Histone-like_DNA-bd_CS"/>
</dbReference>
<dbReference type="GO" id="GO:1990178">
    <property type="term" value="C:HU-DNA complex"/>
    <property type="evidence" value="ECO:0007669"/>
    <property type="project" value="UniProtKB-ARBA"/>
</dbReference>
<protein>
    <submittedName>
        <fullName evidence="6">DNA-binding protein HU</fullName>
    </submittedName>
</protein>
<keyword evidence="3" id="KW-0226">DNA condensation</keyword>
<dbReference type="Gene3D" id="4.10.520.10">
    <property type="entry name" value="IHF-like DNA-binding proteins"/>
    <property type="match status" value="1"/>
</dbReference>
<dbReference type="InterPro" id="IPR010992">
    <property type="entry name" value="IHF-like_DNA-bd_dom_sf"/>
</dbReference>
<comment type="similarity">
    <text evidence="2 5">Belongs to the bacterial histone-like protein family.</text>
</comment>
<keyword evidence="4 6" id="KW-0238">DNA-binding</keyword>
<dbReference type="Proteomes" id="UP000095042">
    <property type="component" value="Unassembled WGS sequence"/>
</dbReference>
<dbReference type="GO" id="GO:0030261">
    <property type="term" value="P:chromosome condensation"/>
    <property type="evidence" value="ECO:0007669"/>
    <property type="project" value="UniProtKB-KW"/>
</dbReference>
<evidence type="ECO:0000313" key="7">
    <source>
        <dbReference type="Proteomes" id="UP000095042"/>
    </source>
</evidence>
<dbReference type="RefSeq" id="WP_069625200.1">
    <property type="nucleotide sequence ID" value="NZ_LPWD01000466.1"/>
</dbReference>
<proteinExistence type="inferred from homology"/>
<evidence type="ECO:0000256" key="4">
    <source>
        <dbReference type="ARBA" id="ARBA00023125"/>
    </source>
</evidence>
<evidence type="ECO:0000256" key="2">
    <source>
        <dbReference type="ARBA" id="ARBA00010529"/>
    </source>
</evidence>
<dbReference type="Pfam" id="PF00216">
    <property type="entry name" value="Bac_DNA_binding"/>
    <property type="match status" value="1"/>
</dbReference>
<dbReference type="PANTHER" id="PTHR33175">
    <property type="entry name" value="DNA-BINDING PROTEIN HU"/>
    <property type="match status" value="1"/>
</dbReference>
<dbReference type="AlphaFoldDB" id="A0A1E3VLA5"/>
<dbReference type="GO" id="GO:0006351">
    <property type="term" value="P:DNA-templated transcription"/>
    <property type="evidence" value="ECO:0007669"/>
    <property type="project" value="UniProtKB-ARBA"/>
</dbReference>
<dbReference type="PROSITE" id="PS00045">
    <property type="entry name" value="HISTONE_LIKE"/>
    <property type="match status" value="1"/>
</dbReference>
<dbReference type="CDD" id="cd13831">
    <property type="entry name" value="HU"/>
    <property type="match status" value="1"/>
</dbReference>
<dbReference type="InterPro" id="IPR000119">
    <property type="entry name" value="Hist_DNA-bd"/>
</dbReference>
<evidence type="ECO:0000256" key="3">
    <source>
        <dbReference type="ARBA" id="ARBA00023067"/>
    </source>
</evidence>
<dbReference type="SUPFAM" id="SSF47729">
    <property type="entry name" value="IHF-like DNA-binding proteins"/>
    <property type="match status" value="1"/>
</dbReference>
<accession>A0A1E3VLA5</accession>
<comment type="caution">
    <text evidence="6">The sequence shown here is derived from an EMBL/GenBank/DDBJ whole genome shotgun (WGS) entry which is preliminary data.</text>
</comment>
<keyword evidence="7" id="KW-1185">Reference proteome</keyword>
<dbReference type="EMBL" id="LPWD01000466">
    <property type="protein sequence ID" value="ODR94297.1"/>
    <property type="molecule type" value="Genomic_DNA"/>
</dbReference>
<evidence type="ECO:0000256" key="1">
    <source>
        <dbReference type="ARBA" id="ARBA00003819"/>
    </source>
</evidence>
<dbReference type="GO" id="GO:0006270">
    <property type="term" value="P:DNA replication initiation"/>
    <property type="evidence" value="ECO:0007669"/>
    <property type="project" value="UniProtKB-ARBA"/>
</dbReference>
<gene>
    <name evidence="6" type="ORF">AUC71_05140</name>
</gene>
<dbReference type="PRINTS" id="PR01727">
    <property type="entry name" value="DNABINDINGHU"/>
</dbReference>
<organism evidence="6 7">
    <name type="scientific">Methyloceanibacter marginalis</name>
    <dbReference type="NCBI Taxonomy" id="1774971"/>
    <lineage>
        <taxon>Bacteria</taxon>
        <taxon>Pseudomonadati</taxon>
        <taxon>Pseudomonadota</taxon>
        <taxon>Alphaproteobacteria</taxon>
        <taxon>Hyphomicrobiales</taxon>
        <taxon>Hyphomicrobiaceae</taxon>
        <taxon>Methyloceanibacter</taxon>
    </lineage>
</organism>
<dbReference type="GO" id="GO:0003677">
    <property type="term" value="F:DNA binding"/>
    <property type="evidence" value="ECO:0007669"/>
    <property type="project" value="UniProtKB-KW"/>
</dbReference>
<dbReference type="PANTHER" id="PTHR33175:SF3">
    <property type="entry name" value="DNA-BINDING PROTEIN HU-BETA"/>
    <property type="match status" value="1"/>
</dbReference>
<reference evidence="6 7" key="1">
    <citation type="journal article" date="2016" name="Environ. Microbiol.">
        <title>New Methyloceanibacter diversity from North Sea sediments includes methanotroph containing solely the soluble methane monooxygenase.</title>
        <authorList>
            <person name="Vekeman B."/>
            <person name="Kerckhof F.M."/>
            <person name="Cremers G."/>
            <person name="de Vos P."/>
            <person name="Vandamme P."/>
            <person name="Boon N."/>
            <person name="Op den Camp H.J."/>
            <person name="Heylen K."/>
        </authorList>
    </citation>
    <scope>NUCLEOTIDE SEQUENCE [LARGE SCALE GENOMIC DNA]</scope>
    <source>
        <strain evidence="6 7">R-67177</strain>
    </source>
</reference>